<dbReference type="EMBL" id="MDEJ01000049">
    <property type="protein sequence ID" value="PPU94746.1"/>
    <property type="molecule type" value="Genomic_DNA"/>
</dbReference>
<accession>A0A2S7EPN1</accession>
<dbReference type="InterPro" id="IPR025391">
    <property type="entry name" value="DUF4123"/>
</dbReference>
<dbReference type="AlphaFoldDB" id="A0A2S7EPN1"/>
<evidence type="ECO:0000313" key="2">
    <source>
        <dbReference type="EMBL" id="PPU94746.1"/>
    </source>
</evidence>
<sequence>MHRYVLVDCAVRRDAANTLRFYAEDLPHRSLFLGRPEQAHADAGPWLVQVDTTTTLHGWLNALDGTCVPCVSYLASPLAFEPVFAHLQSMLAMALPDGSSALLRFYDPRVMQRLRHVLSAAQLDGLTSPFTEWHTCLGRLTNAH</sequence>
<organism evidence="2 3">
    <name type="scientific">Xanthomonas populi</name>
    <dbReference type="NCBI Taxonomy" id="53414"/>
    <lineage>
        <taxon>Bacteria</taxon>
        <taxon>Pseudomonadati</taxon>
        <taxon>Pseudomonadota</taxon>
        <taxon>Gammaproteobacteria</taxon>
        <taxon>Lysobacterales</taxon>
        <taxon>Lysobacteraceae</taxon>
        <taxon>Xanthomonas</taxon>
    </lineage>
</organism>
<keyword evidence="3" id="KW-1185">Reference proteome</keyword>
<gene>
    <name evidence="2" type="ORF">XpopCFBP1817_09705</name>
</gene>
<reference evidence="3" key="1">
    <citation type="submission" date="2016-08" db="EMBL/GenBank/DDBJ databases">
        <authorList>
            <person name="Merda D."/>
            <person name="Briand M."/>
            <person name="Taghouti G."/>
            <person name="Carrere S."/>
            <person name="Gouzy J."/>
            <person name="Portier P."/>
            <person name="Jacques M.-A."/>
            <person name="Fischer-Le Saux M."/>
        </authorList>
    </citation>
    <scope>NUCLEOTIDE SEQUENCE [LARGE SCALE GENOMIC DNA]</scope>
    <source>
        <strain evidence="3">CFBP1817</strain>
    </source>
</reference>
<dbReference type="OrthoDB" id="6184033at2"/>
<feature type="domain" description="DUF4123" evidence="1">
    <location>
        <begin position="4"/>
        <end position="123"/>
    </location>
</feature>
<dbReference type="RefSeq" id="WP_128416991.1">
    <property type="nucleotide sequence ID" value="NZ_MDEJ01000049.1"/>
</dbReference>
<proteinExistence type="predicted"/>
<evidence type="ECO:0000313" key="3">
    <source>
        <dbReference type="Proteomes" id="UP000239939"/>
    </source>
</evidence>
<comment type="caution">
    <text evidence="2">The sequence shown here is derived from an EMBL/GenBank/DDBJ whole genome shotgun (WGS) entry which is preliminary data.</text>
</comment>
<dbReference type="Pfam" id="PF13503">
    <property type="entry name" value="DUF4123"/>
    <property type="match status" value="1"/>
</dbReference>
<dbReference type="Proteomes" id="UP000239939">
    <property type="component" value="Unassembled WGS sequence"/>
</dbReference>
<evidence type="ECO:0000259" key="1">
    <source>
        <dbReference type="Pfam" id="PF13503"/>
    </source>
</evidence>
<name>A0A2S7EPN1_9XANT</name>
<protein>
    <recommendedName>
        <fullName evidence="1">DUF4123 domain-containing protein</fullName>
    </recommendedName>
</protein>